<organism evidence="3 4">
    <name type="scientific">Mya arenaria</name>
    <name type="common">Soft-shell clam</name>
    <dbReference type="NCBI Taxonomy" id="6604"/>
    <lineage>
        <taxon>Eukaryota</taxon>
        <taxon>Metazoa</taxon>
        <taxon>Spiralia</taxon>
        <taxon>Lophotrochozoa</taxon>
        <taxon>Mollusca</taxon>
        <taxon>Bivalvia</taxon>
        <taxon>Autobranchia</taxon>
        <taxon>Heteroconchia</taxon>
        <taxon>Euheterodonta</taxon>
        <taxon>Imparidentia</taxon>
        <taxon>Neoheterodontei</taxon>
        <taxon>Myida</taxon>
        <taxon>Myoidea</taxon>
        <taxon>Myidae</taxon>
        <taxon>Mya</taxon>
    </lineage>
</organism>
<feature type="region of interest" description="Disordered" evidence="1">
    <location>
        <begin position="139"/>
        <end position="171"/>
    </location>
</feature>
<feature type="compositionally biased region" description="Polar residues" evidence="1">
    <location>
        <begin position="149"/>
        <end position="160"/>
    </location>
</feature>
<gene>
    <name evidence="3" type="ORF">MAR_030869</name>
</gene>
<dbReference type="Proteomes" id="UP001164746">
    <property type="component" value="Chromosome 10"/>
</dbReference>
<name>A0ABY7F290_MYAAR</name>
<keyword evidence="2" id="KW-0472">Membrane</keyword>
<evidence type="ECO:0000313" key="3">
    <source>
        <dbReference type="EMBL" id="WAR16275.1"/>
    </source>
</evidence>
<feature type="compositionally biased region" description="Polar residues" evidence="1">
    <location>
        <begin position="328"/>
        <end position="339"/>
    </location>
</feature>
<keyword evidence="4" id="KW-1185">Reference proteome</keyword>
<keyword evidence="2" id="KW-0812">Transmembrane</keyword>
<feature type="compositionally biased region" description="Low complexity" evidence="1">
    <location>
        <begin position="298"/>
        <end position="311"/>
    </location>
</feature>
<evidence type="ECO:0000313" key="4">
    <source>
        <dbReference type="Proteomes" id="UP001164746"/>
    </source>
</evidence>
<protein>
    <submittedName>
        <fullName evidence="3">Uncharacterized protein</fullName>
    </submittedName>
</protein>
<evidence type="ECO:0000256" key="1">
    <source>
        <dbReference type="SAM" id="MobiDB-lite"/>
    </source>
</evidence>
<dbReference type="EMBL" id="CP111021">
    <property type="protein sequence ID" value="WAR16275.1"/>
    <property type="molecule type" value="Genomic_DNA"/>
</dbReference>
<feature type="transmembrane region" description="Helical" evidence="2">
    <location>
        <begin position="79"/>
        <end position="102"/>
    </location>
</feature>
<accession>A0ABY7F290</accession>
<feature type="compositionally biased region" description="Polar residues" evidence="1">
    <location>
        <begin position="249"/>
        <end position="267"/>
    </location>
</feature>
<feature type="compositionally biased region" description="Polar residues" evidence="1">
    <location>
        <begin position="349"/>
        <end position="364"/>
    </location>
</feature>
<proteinExistence type="predicted"/>
<keyword evidence="2" id="KW-1133">Transmembrane helix</keyword>
<sequence length="364" mass="39734">MDASMVKGEIGKDIYRNSADEQFHNCSTKCEPPNWNPKACHYYCPNYVPKTKALLTTTLSTTSTTNGSISPVNNPDQSALIIVVAVVVILIVLLGFVAYYLINKSRQKRKIPKVGIEETGQNPTEEAFELTVIDETAQLMPGQPGPAQAATTSGDPNSGTPLIPVRDHEEERGSFIPEAVSDVDSEVDDINESQTDEALAREAQCRQDRLCADKERIKDDNAIRGKKNARRMFGETEPLPSDHSDDPGTANTAADDQQPVKNSTSFKDMSEATAVPETKIPEESQKSTNQSTSPRSQNSSNNATAPSSPATELVQSVLNEGQRRMHSNRSFVPSRNNVSLDHHDDGKQTENALNGQTLNQSVTH</sequence>
<evidence type="ECO:0000256" key="2">
    <source>
        <dbReference type="SAM" id="Phobius"/>
    </source>
</evidence>
<feature type="compositionally biased region" description="Polar residues" evidence="1">
    <location>
        <begin position="286"/>
        <end position="297"/>
    </location>
</feature>
<reference evidence="3" key="1">
    <citation type="submission" date="2022-11" db="EMBL/GenBank/DDBJ databases">
        <title>Centuries of genome instability and evolution in soft-shell clam transmissible cancer (bioRxiv).</title>
        <authorList>
            <person name="Hart S.F.M."/>
            <person name="Yonemitsu M.A."/>
            <person name="Giersch R.M."/>
            <person name="Beal B.F."/>
            <person name="Arriagada G."/>
            <person name="Davis B.W."/>
            <person name="Ostrander E.A."/>
            <person name="Goff S.P."/>
            <person name="Metzger M.J."/>
        </authorList>
    </citation>
    <scope>NUCLEOTIDE SEQUENCE</scope>
    <source>
        <strain evidence="3">MELC-2E11</strain>
        <tissue evidence="3">Siphon/mantle</tissue>
    </source>
</reference>
<feature type="region of interest" description="Disordered" evidence="1">
    <location>
        <begin position="222"/>
        <end position="364"/>
    </location>
</feature>